<keyword evidence="4 10" id="KW-0808">Transferase</keyword>
<feature type="domain" description="Glycosyl transferase family 28 C-terminal" evidence="13">
    <location>
        <begin position="200"/>
        <end position="364"/>
    </location>
</feature>
<dbReference type="GO" id="GO:0051301">
    <property type="term" value="P:cell division"/>
    <property type="evidence" value="ECO:0007669"/>
    <property type="project" value="UniProtKB-KW"/>
</dbReference>
<evidence type="ECO:0000256" key="5">
    <source>
        <dbReference type="ARBA" id="ARBA00022960"/>
    </source>
</evidence>
<keyword evidence="7 10" id="KW-0472">Membrane</keyword>
<evidence type="ECO:0000313" key="14">
    <source>
        <dbReference type="EMBL" id="OGZ62077.1"/>
    </source>
</evidence>
<feature type="binding site" evidence="10">
    <location>
        <position position="207"/>
    </location>
    <ligand>
        <name>UDP-N-acetyl-alpha-D-glucosamine</name>
        <dbReference type="ChEBI" id="CHEBI:57705"/>
    </ligand>
</feature>
<evidence type="ECO:0000256" key="4">
    <source>
        <dbReference type="ARBA" id="ARBA00022679"/>
    </source>
</evidence>
<evidence type="ECO:0000259" key="13">
    <source>
        <dbReference type="Pfam" id="PF04101"/>
    </source>
</evidence>
<evidence type="ECO:0000256" key="8">
    <source>
        <dbReference type="ARBA" id="ARBA00023306"/>
    </source>
</evidence>
<evidence type="ECO:0000256" key="6">
    <source>
        <dbReference type="ARBA" id="ARBA00022984"/>
    </source>
</evidence>
<dbReference type="InterPro" id="IPR006009">
    <property type="entry name" value="GlcNAc_MurG"/>
</dbReference>
<keyword evidence="5 10" id="KW-0133">Cell shape</keyword>
<dbReference type="GO" id="GO:0008360">
    <property type="term" value="P:regulation of cell shape"/>
    <property type="evidence" value="ECO:0007669"/>
    <property type="project" value="UniProtKB-KW"/>
</dbReference>
<dbReference type="AlphaFoldDB" id="A0A1G2HHY2"/>
<comment type="subcellular location">
    <subcellularLocation>
        <location evidence="10">Cell membrane</location>
        <topology evidence="10">Peripheral membrane protein</topology>
        <orientation evidence="10">Cytoplasmic side</orientation>
    </subcellularLocation>
</comment>
<dbReference type="GO" id="GO:0071555">
    <property type="term" value="P:cell wall organization"/>
    <property type="evidence" value="ECO:0007669"/>
    <property type="project" value="UniProtKB-KW"/>
</dbReference>
<keyword evidence="2 10" id="KW-0132">Cell division</keyword>
<dbReference type="GO" id="GO:0051991">
    <property type="term" value="F:UDP-N-acetyl-D-glucosamine:N-acetylmuramoyl-L-alanyl-D-glutamyl-meso-2,6-diaminopimelyl-D-alanyl-D-alanine-diphosphoundecaprenol 4-beta-N-acetylglucosaminlytransferase activity"/>
    <property type="evidence" value="ECO:0007669"/>
    <property type="project" value="RHEA"/>
</dbReference>
<feature type="binding site" evidence="10">
    <location>
        <begin position="15"/>
        <end position="17"/>
    </location>
    <ligand>
        <name>UDP-N-acetyl-alpha-D-glucosamine</name>
        <dbReference type="ChEBI" id="CHEBI:57705"/>
    </ligand>
</feature>
<dbReference type="PANTHER" id="PTHR21015">
    <property type="entry name" value="UDP-N-ACETYLGLUCOSAMINE--N-ACETYLMURAMYL-(PENTAPEPTIDE) PYROPHOSPHORYL-UNDECAPRENOL N-ACETYLGLUCOSAMINE TRANSFERASE 1"/>
    <property type="match status" value="1"/>
</dbReference>
<dbReference type="Pfam" id="PF04101">
    <property type="entry name" value="Glyco_tran_28_C"/>
    <property type="match status" value="1"/>
</dbReference>
<sequence>MSRKKIKIALTGGGTGGHTIPLIAVVRELSRRRQVEALNLNFTYIGPRQGSQQIKLEKNIQIKLIVTGKFRRYITFSSILFNFIDLFKILIGFLQTFFYLIFDRPSVIFSKGGYGSFPTVVTAWILKVPVILHESDSILGATNKILSRFAKKIVLSFSTTTSYLPKEKLIVLGNPIRTELFGGNLQEAKKEFAIQSDKPVLLVTGGSQGARQINDLVLKNLKTLAQNYEIIHQAGEKNYSSIQKTVSDSIDSYHVYAFLNENQMKLAYAISQLIVARAGAGIFEKAALGKPSILIPLPTSAAGHQLKNAQIYEEAGACIVLDPFSVTPNQLLNTINQLMANKQRLQTMSEAALRFSKPNAARDIAKLILKTVDDKQK</sequence>
<dbReference type="Gene3D" id="3.40.50.2000">
    <property type="entry name" value="Glycogen Phosphorylase B"/>
    <property type="match status" value="2"/>
</dbReference>
<comment type="caution">
    <text evidence="14">The sequence shown here is derived from an EMBL/GenBank/DDBJ whole genome shotgun (WGS) entry which is preliminary data.</text>
</comment>
<dbReference type="Proteomes" id="UP000176770">
    <property type="component" value="Unassembled WGS sequence"/>
</dbReference>
<keyword evidence="6 10" id="KW-0573">Peptidoglycan synthesis</keyword>
<dbReference type="PANTHER" id="PTHR21015:SF22">
    <property type="entry name" value="GLYCOSYLTRANSFERASE"/>
    <property type="match status" value="1"/>
</dbReference>
<proteinExistence type="inferred from homology"/>
<keyword evidence="1 10" id="KW-1003">Cell membrane</keyword>
<dbReference type="STRING" id="1802165.A3F94_02495"/>
<reference evidence="14 15" key="1">
    <citation type="journal article" date="2016" name="Nat. Commun.">
        <title>Thousands of microbial genomes shed light on interconnected biogeochemical processes in an aquifer system.</title>
        <authorList>
            <person name="Anantharaman K."/>
            <person name="Brown C.T."/>
            <person name="Hug L.A."/>
            <person name="Sharon I."/>
            <person name="Castelle C.J."/>
            <person name="Probst A.J."/>
            <person name="Thomas B.C."/>
            <person name="Singh A."/>
            <person name="Wilkins M.J."/>
            <person name="Karaoz U."/>
            <person name="Brodie E.L."/>
            <person name="Williams K.H."/>
            <person name="Hubbard S.S."/>
            <person name="Banfield J.F."/>
        </authorList>
    </citation>
    <scope>NUCLEOTIDE SEQUENCE [LARGE SCALE GENOMIC DNA]</scope>
</reference>
<evidence type="ECO:0000259" key="12">
    <source>
        <dbReference type="Pfam" id="PF03033"/>
    </source>
</evidence>
<feature type="binding site" evidence="10">
    <location>
        <position position="305"/>
    </location>
    <ligand>
        <name>UDP-N-acetyl-alpha-D-glucosamine</name>
        <dbReference type="ChEBI" id="CHEBI:57705"/>
    </ligand>
</feature>
<accession>A0A1G2HHY2</accession>
<keyword evidence="3 10" id="KW-0328">Glycosyltransferase</keyword>
<comment type="catalytic activity">
    <reaction evidence="10">
        <text>di-trans,octa-cis-undecaprenyl diphospho-N-acetyl-alpha-D-muramoyl-L-alanyl-D-glutamyl-meso-2,6-diaminopimeloyl-D-alanyl-D-alanine + UDP-N-acetyl-alpha-D-glucosamine = di-trans,octa-cis-undecaprenyl diphospho-[N-acetyl-alpha-D-glucosaminyl-(1-&gt;4)]-N-acetyl-alpha-D-muramoyl-L-alanyl-D-glutamyl-meso-2,6-diaminopimeloyl-D-alanyl-D-alanine + UDP + H(+)</text>
        <dbReference type="Rhea" id="RHEA:31227"/>
        <dbReference type="ChEBI" id="CHEBI:15378"/>
        <dbReference type="ChEBI" id="CHEBI:57705"/>
        <dbReference type="ChEBI" id="CHEBI:58223"/>
        <dbReference type="ChEBI" id="CHEBI:61387"/>
        <dbReference type="ChEBI" id="CHEBI:61388"/>
        <dbReference type="EC" id="2.4.1.227"/>
    </reaction>
</comment>
<keyword evidence="8 10" id="KW-0131">Cell cycle</keyword>
<evidence type="ECO:0000256" key="7">
    <source>
        <dbReference type="ARBA" id="ARBA00023136"/>
    </source>
</evidence>
<comment type="caution">
    <text evidence="10">Lacks conserved residue(s) required for the propagation of feature annotation.</text>
</comment>
<dbReference type="HAMAP" id="MF_00033">
    <property type="entry name" value="MurG"/>
    <property type="match status" value="1"/>
</dbReference>
<evidence type="ECO:0000256" key="1">
    <source>
        <dbReference type="ARBA" id="ARBA00022475"/>
    </source>
</evidence>
<evidence type="ECO:0000256" key="9">
    <source>
        <dbReference type="ARBA" id="ARBA00023316"/>
    </source>
</evidence>
<comment type="similarity">
    <text evidence="10">Belongs to the glycosyltransferase 28 family. MurG subfamily.</text>
</comment>
<evidence type="ECO:0000313" key="15">
    <source>
        <dbReference type="Proteomes" id="UP000176770"/>
    </source>
</evidence>
<keyword evidence="9 10" id="KW-0961">Cell wall biogenesis/degradation</keyword>
<gene>
    <name evidence="10" type="primary">murG</name>
    <name evidence="14" type="ORF">A3F94_02495</name>
</gene>
<dbReference type="CDD" id="cd03785">
    <property type="entry name" value="GT28_MurG"/>
    <property type="match status" value="1"/>
</dbReference>
<dbReference type="Pfam" id="PF03033">
    <property type="entry name" value="Glyco_transf_28"/>
    <property type="match status" value="1"/>
</dbReference>
<dbReference type="EMBL" id="MHOK01000009">
    <property type="protein sequence ID" value="OGZ62077.1"/>
    <property type="molecule type" value="Genomic_DNA"/>
</dbReference>
<dbReference type="EC" id="2.4.1.227" evidence="10"/>
<evidence type="ECO:0000256" key="3">
    <source>
        <dbReference type="ARBA" id="ARBA00022676"/>
    </source>
</evidence>
<organism evidence="14 15">
    <name type="scientific">Candidatus Spechtbacteria bacterium RIFCSPLOWO2_12_FULL_38_22</name>
    <dbReference type="NCBI Taxonomy" id="1802165"/>
    <lineage>
        <taxon>Bacteria</taxon>
        <taxon>Candidatus Spechtiibacteriota</taxon>
    </lineage>
</organism>
<dbReference type="GO" id="GO:0050511">
    <property type="term" value="F:undecaprenyldiphospho-muramoylpentapeptide beta-N-acetylglucosaminyltransferase activity"/>
    <property type="evidence" value="ECO:0007669"/>
    <property type="project" value="UniProtKB-UniRule"/>
</dbReference>
<protein>
    <recommendedName>
        <fullName evidence="10">UDP-N-acetylglucosamine--N-acetylmuramyl-(pentapeptide) pyrophosphoryl-undecaprenol N-acetylglucosamine transferase</fullName>
        <ecNumber evidence="10">2.4.1.227</ecNumber>
    </recommendedName>
    <alternativeName>
        <fullName evidence="10">Undecaprenyl-PP-MurNAc-pentapeptide-UDPGlcNAc GlcNAc transferase</fullName>
    </alternativeName>
</protein>
<dbReference type="InterPro" id="IPR007235">
    <property type="entry name" value="Glyco_trans_28_C"/>
</dbReference>
<dbReference type="GO" id="GO:0005975">
    <property type="term" value="P:carbohydrate metabolic process"/>
    <property type="evidence" value="ECO:0007669"/>
    <property type="project" value="InterPro"/>
</dbReference>
<keyword evidence="11" id="KW-1133">Transmembrane helix</keyword>
<dbReference type="NCBIfam" id="TIGR01133">
    <property type="entry name" value="murG"/>
    <property type="match status" value="1"/>
</dbReference>
<dbReference type="InterPro" id="IPR004276">
    <property type="entry name" value="GlycoTrans_28_N"/>
</dbReference>
<name>A0A1G2HHY2_9BACT</name>
<dbReference type="SUPFAM" id="SSF53756">
    <property type="entry name" value="UDP-Glycosyltransferase/glycogen phosphorylase"/>
    <property type="match status" value="1"/>
</dbReference>
<evidence type="ECO:0000256" key="2">
    <source>
        <dbReference type="ARBA" id="ARBA00022618"/>
    </source>
</evidence>
<feature type="binding site" evidence="10">
    <location>
        <position position="177"/>
    </location>
    <ligand>
        <name>UDP-N-acetyl-alpha-D-glucosamine</name>
        <dbReference type="ChEBI" id="CHEBI:57705"/>
    </ligand>
</feature>
<dbReference type="GO" id="GO:0005886">
    <property type="term" value="C:plasma membrane"/>
    <property type="evidence" value="ECO:0007669"/>
    <property type="project" value="UniProtKB-SubCell"/>
</dbReference>
<feature type="transmembrane region" description="Helical" evidence="11">
    <location>
        <begin position="79"/>
        <end position="102"/>
    </location>
</feature>
<dbReference type="GO" id="GO:0009252">
    <property type="term" value="P:peptidoglycan biosynthetic process"/>
    <property type="evidence" value="ECO:0007669"/>
    <property type="project" value="UniProtKB-UniRule"/>
</dbReference>
<comment type="pathway">
    <text evidence="10">Cell wall biogenesis; peptidoglycan biosynthesis.</text>
</comment>
<keyword evidence="11" id="KW-0812">Transmembrane</keyword>
<dbReference type="UniPathway" id="UPA00219"/>
<evidence type="ECO:0000256" key="10">
    <source>
        <dbReference type="HAMAP-Rule" id="MF_00033"/>
    </source>
</evidence>
<comment type="function">
    <text evidence="10">Cell wall formation. Catalyzes the transfer of a GlcNAc subunit on undecaprenyl-pyrophosphoryl-MurNAc-pentapeptide (lipid intermediate I) to form undecaprenyl-pyrophosphoryl-MurNAc-(pentapeptide)GlcNAc (lipid intermediate II).</text>
</comment>
<feature type="domain" description="Glycosyltransferase family 28 N-terminal" evidence="12">
    <location>
        <begin position="8"/>
        <end position="153"/>
    </location>
</feature>
<evidence type="ECO:0000256" key="11">
    <source>
        <dbReference type="SAM" id="Phobius"/>
    </source>
</evidence>